<dbReference type="PANTHER" id="PTHR45703">
    <property type="entry name" value="DYNEIN HEAVY CHAIN"/>
    <property type="match status" value="1"/>
</dbReference>
<evidence type="ECO:0000313" key="2">
    <source>
        <dbReference type="EMBL" id="NIG59167.1"/>
    </source>
</evidence>
<dbReference type="Gene3D" id="3.40.50.300">
    <property type="entry name" value="P-loop containing nucleotide triphosphate hydrolases"/>
    <property type="match status" value="1"/>
</dbReference>
<dbReference type="Pfam" id="PF12774">
    <property type="entry name" value="AAA_6"/>
    <property type="match status" value="1"/>
</dbReference>
<dbReference type="Gene3D" id="1.10.8.710">
    <property type="match status" value="1"/>
</dbReference>
<gene>
    <name evidence="2" type="ORF">BU61_2464</name>
</gene>
<evidence type="ECO:0000259" key="1">
    <source>
        <dbReference type="Pfam" id="PF12774"/>
    </source>
</evidence>
<sequence length="211" mass="24115">MVAPDIELICEILLVAEGFVDARSLARKFITLYTLCKELLSKQDHYDWGLRAIKSVLVVAGSLKRGDKNRPEDQVLMRALRDFNMPKIVTDDIPVFLGLVGDLFPALDVPRRRVPHFEQLVRQSTVELRLQPEESFVLKVVQLEELLALRHSVFVVGNAGTGKSKILRTLNRTYVNMKQKPIWNDLNPKAVTTDELFGFIHHATREWKDGK</sequence>
<keyword evidence="3" id="KW-1185">Reference proteome</keyword>
<reference evidence="2" key="1">
    <citation type="submission" date="2018-05" db="EMBL/GenBank/DDBJ databases">
        <authorList>
            <person name="Pedro S.L.S."/>
            <person name="Freitas R.C."/>
            <person name="Barreto A.S."/>
            <person name="Lima A.O.S."/>
        </authorList>
    </citation>
    <scope>NUCLEOTIDE SEQUENCE</scope>
    <source>
        <strain evidence="2">BP203</strain>
        <tissue evidence="2">Muscle</tissue>
    </source>
</reference>
<dbReference type="Proteomes" id="UP001165941">
    <property type="component" value="Unassembled WGS sequence"/>
</dbReference>
<dbReference type="EMBL" id="PGGH01085967">
    <property type="protein sequence ID" value="NIG59167.1"/>
    <property type="molecule type" value="Genomic_DNA"/>
</dbReference>
<feature type="domain" description="Dynein heavy chain hydrolytic ATP-binding dynein motor region" evidence="1">
    <location>
        <begin position="1"/>
        <end position="164"/>
    </location>
</feature>
<dbReference type="PANTHER" id="PTHR45703:SF12">
    <property type="entry name" value="DYNEIN AXONEMAL HEAVY CHAIN 11"/>
    <property type="match status" value="1"/>
</dbReference>
<dbReference type="SUPFAM" id="SSF52540">
    <property type="entry name" value="P-loop containing nucleoside triphosphate hydrolases"/>
    <property type="match status" value="1"/>
</dbReference>
<name>A0ABX0S217_PONBL</name>
<organism evidence="2 3">
    <name type="scientific">Pontoporia blainvillei</name>
    <name type="common">Franciscana</name>
    <name type="synonym">Delphinus blainvillei</name>
    <dbReference type="NCBI Taxonomy" id="48723"/>
    <lineage>
        <taxon>Eukaryota</taxon>
        <taxon>Metazoa</taxon>
        <taxon>Chordata</taxon>
        <taxon>Craniata</taxon>
        <taxon>Vertebrata</taxon>
        <taxon>Euteleostomi</taxon>
        <taxon>Mammalia</taxon>
        <taxon>Eutheria</taxon>
        <taxon>Laurasiatheria</taxon>
        <taxon>Artiodactyla</taxon>
        <taxon>Whippomorpha</taxon>
        <taxon>Cetacea</taxon>
        <taxon>Odontoceti</taxon>
        <taxon>Pontoporiidae</taxon>
        <taxon>Pontoporia</taxon>
    </lineage>
</organism>
<dbReference type="InterPro" id="IPR026983">
    <property type="entry name" value="DHC"/>
</dbReference>
<protein>
    <submittedName>
        <fullName evidence="2">Dynein</fullName>
    </submittedName>
</protein>
<dbReference type="InterPro" id="IPR043157">
    <property type="entry name" value="Dynein_AAA1S"/>
</dbReference>
<accession>A0ABX0S217</accession>
<proteinExistence type="predicted"/>
<dbReference type="InterPro" id="IPR035699">
    <property type="entry name" value="AAA_6"/>
</dbReference>
<comment type="caution">
    <text evidence="2">The sequence shown here is derived from an EMBL/GenBank/DDBJ whole genome shotgun (WGS) entry which is preliminary data.</text>
</comment>
<dbReference type="InterPro" id="IPR027417">
    <property type="entry name" value="P-loop_NTPase"/>
</dbReference>
<evidence type="ECO:0000313" key="3">
    <source>
        <dbReference type="Proteomes" id="UP001165941"/>
    </source>
</evidence>